<dbReference type="VEuPathDB" id="MicrosporidiaDB:DI09_92p100"/>
<dbReference type="GO" id="GO:0006325">
    <property type="term" value="P:chromatin organization"/>
    <property type="evidence" value="ECO:0007669"/>
    <property type="project" value="UniProtKB-ARBA"/>
</dbReference>
<accession>A0A098VLR1</accession>
<dbReference type="PRINTS" id="PR00503">
    <property type="entry name" value="BROMODOMAIN"/>
</dbReference>
<keyword evidence="1 2" id="KW-0103">Bromodomain</keyword>
<dbReference type="GeneID" id="25261076"/>
<dbReference type="PANTHER" id="PTHR47343">
    <property type="entry name" value="TRANSCRIPTIONAL ACTIVATOR SPT7"/>
    <property type="match status" value="1"/>
</dbReference>
<sequence length="250" mass="28738">MIPHSKDNYFATDELDQLIGAPEFLTLEEELLDYKYFSSNMKPIKKEEATGKKKSVNDVLGLSKFSSLNLSINSRFLLDSLKSDHTPENITAKLEDEQQELQKLQFHDAIPLTGTLEEEVSKASMTEVDFRLYPFIQVSKLKRKDFKSALSSYDRIGQDELYPRLETTLNILKSFTPAATPFLSRVNKRDVPNYYNVVTNPMDLGTMAKKLKNLTYWSKAEFFDDIMLIYSNCYLFNQGEVCDCSLLSLE</sequence>
<dbReference type="PROSITE" id="PS50014">
    <property type="entry name" value="BROMODOMAIN_2"/>
    <property type="match status" value="1"/>
</dbReference>
<dbReference type="InterPro" id="IPR036427">
    <property type="entry name" value="Bromodomain-like_sf"/>
</dbReference>
<dbReference type="GO" id="GO:0005198">
    <property type="term" value="F:structural molecule activity"/>
    <property type="evidence" value="ECO:0007669"/>
    <property type="project" value="TreeGrafter"/>
</dbReference>
<dbReference type="GO" id="GO:0046695">
    <property type="term" value="C:SLIK (SAGA-like) complex"/>
    <property type="evidence" value="ECO:0007669"/>
    <property type="project" value="InterPro"/>
</dbReference>
<dbReference type="PANTHER" id="PTHR47343:SF1">
    <property type="entry name" value="TRANSCRIPTIONAL ACTIVATOR SPT7"/>
    <property type="match status" value="1"/>
</dbReference>
<dbReference type="PROSITE" id="PS00633">
    <property type="entry name" value="BROMODOMAIN_1"/>
    <property type="match status" value="1"/>
</dbReference>
<evidence type="ECO:0000313" key="5">
    <source>
        <dbReference type="Proteomes" id="UP000029725"/>
    </source>
</evidence>
<evidence type="ECO:0000256" key="2">
    <source>
        <dbReference type="PROSITE-ProRule" id="PRU00035"/>
    </source>
</evidence>
<dbReference type="Gene3D" id="1.20.920.10">
    <property type="entry name" value="Bromodomain-like"/>
    <property type="match status" value="1"/>
</dbReference>
<dbReference type="SMART" id="SM00297">
    <property type="entry name" value="BROMO"/>
    <property type="match status" value="1"/>
</dbReference>
<dbReference type="RefSeq" id="XP_013236473.1">
    <property type="nucleotide sequence ID" value="XM_013381019.1"/>
</dbReference>
<dbReference type="GO" id="GO:0000124">
    <property type="term" value="C:SAGA complex"/>
    <property type="evidence" value="ECO:0007669"/>
    <property type="project" value="InterPro"/>
</dbReference>
<keyword evidence="5" id="KW-1185">Reference proteome</keyword>
<organism evidence="4 5">
    <name type="scientific">Mitosporidium daphniae</name>
    <dbReference type="NCBI Taxonomy" id="1485682"/>
    <lineage>
        <taxon>Eukaryota</taxon>
        <taxon>Fungi</taxon>
        <taxon>Fungi incertae sedis</taxon>
        <taxon>Microsporidia</taxon>
        <taxon>Mitosporidium</taxon>
    </lineage>
</organism>
<dbReference type="InterPro" id="IPR037782">
    <property type="entry name" value="Spt7"/>
</dbReference>
<proteinExistence type="predicted"/>
<evidence type="ECO:0000256" key="1">
    <source>
        <dbReference type="ARBA" id="ARBA00023117"/>
    </source>
</evidence>
<dbReference type="OrthoDB" id="21449at2759"/>
<dbReference type="GO" id="GO:0006357">
    <property type="term" value="P:regulation of transcription by RNA polymerase II"/>
    <property type="evidence" value="ECO:0007669"/>
    <property type="project" value="TreeGrafter"/>
</dbReference>
<dbReference type="EMBL" id="JMKJ01000604">
    <property type="protein sequence ID" value="KGG50037.1"/>
    <property type="molecule type" value="Genomic_DNA"/>
</dbReference>
<feature type="domain" description="Bromo" evidence="3">
    <location>
        <begin position="174"/>
        <end position="237"/>
    </location>
</feature>
<evidence type="ECO:0000259" key="3">
    <source>
        <dbReference type="PROSITE" id="PS50014"/>
    </source>
</evidence>
<reference evidence="4 5" key="1">
    <citation type="submission" date="2014-04" db="EMBL/GenBank/DDBJ databases">
        <title>A new species of microsporidia sheds light on the evolution of extreme parasitism.</title>
        <authorList>
            <person name="Haag K.L."/>
            <person name="James T.Y."/>
            <person name="Larsson R."/>
            <person name="Schaer T.M."/>
            <person name="Refardt D."/>
            <person name="Pombert J.-F."/>
            <person name="Ebert D."/>
        </authorList>
    </citation>
    <scope>NUCLEOTIDE SEQUENCE [LARGE SCALE GENOMIC DNA]</scope>
    <source>
        <strain evidence="4 5">UGP3</strain>
        <tissue evidence="4">Spores</tissue>
    </source>
</reference>
<dbReference type="InterPro" id="IPR001487">
    <property type="entry name" value="Bromodomain"/>
</dbReference>
<dbReference type="Proteomes" id="UP000029725">
    <property type="component" value="Unassembled WGS sequence"/>
</dbReference>
<name>A0A098VLR1_9MICR</name>
<gene>
    <name evidence="4" type="ORF">DI09_92p100</name>
</gene>
<comment type="caution">
    <text evidence="4">The sequence shown here is derived from an EMBL/GenBank/DDBJ whole genome shotgun (WGS) entry which is preliminary data.</text>
</comment>
<evidence type="ECO:0000313" key="4">
    <source>
        <dbReference type="EMBL" id="KGG50037.1"/>
    </source>
</evidence>
<dbReference type="InterPro" id="IPR018359">
    <property type="entry name" value="Bromodomain_CS"/>
</dbReference>
<dbReference type="SUPFAM" id="SSF47370">
    <property type="entry name" value="Bromodomain"/>
    <property type="match status" value="1"/>
</dbReference>
<dbReference type="Pfam" id="PF00439">
    <property type="entry name" value="Bromodomain"/>
    <property type="match status" value="1"/>
</dbReference>
<dbReference type="HOGENOM" id="CLU_1111630_0_0_1"/>
<protein>
    <submittedName>
        <fullName evidence="4">Bromodomain-containing protein</fullName>
    </submittedName>
</protein>
<dbReference type="AlphaFoldDB" id="A0A098VLR1"/>